<feature type="region of interest" description="Disordered" evidence="13">
    <location>
        <begin position="1047"/>
        <end position="1092"/>
    </location>
</feature>
<dbReference type="Gene3D" id="3.30.1490.180">
    <property type="entry name" value="RNA polymerase ii"/>
    <property type="match status" value="1"/>
</dbReference>
<sequence>MISNLKFKWYKQKEIISLADIKVTEARSLDKFGHAVENGFYDLHMGPCEKDEICKTCSLDFLSCPGHFGYLPIRKSFNPLSFELLVSLLKCICFNCKKMKLTPTERLNFYLEMSKAELVINDLNNSNVETYEELANIISLSEERNKDMNKHVLTVYDWIKRMNSKVKCMECNKTNPRIKKIQNAKIANEIEGELLFMKVTEIYEIMYEAFKNENVLFEKMFNTDFSEYKKEENDGFESTLINDMFFIENILISPNKMRPAKMRDGMIYENPMNTQLTHILNMSMLAENDSKFEGELQVQINAYYDSAQAKDSKAGKEGIKQVLEKKEGLFRQNIMGKRVNFSARSVISPDPCLETGEIGVPLVFAQQLTFPEKLNKYNQKKLSEAVVNGHNFYPGANYLRVNGEMISLKHVTREKRKKFVESYIEGNFVNGENHSDSNDVHVYRHLVSGDKVLVNRQPTLHVVSLMGHTVRVLKNEKTLRMHYVNCKSYNADFDGDEMNIHFPQDLQSISEINEVCSTDRLYFVPSTNAPIRGLSQDHLVGATVLTLPSEFFLEWEYRQIVFNAIYAYVYKMNIRNKRDKIVFLEGSICCGSIKYFTGKDIVSTILINLGITDFSYCQKGKVDGDNVLFVNSIMVTGLLDKNTLGTSPNNIIHVLSKKYSTSICNVLLTVFGRMVNEYVIHKGFTLSYDDLLLNKEGEEKLNNNLHCFYKVANNKHKLTEEIKKEAGVLFKKVNESVSDLQCILNEDMSKQKLKNNMLNIIQSGAKGSMVNLSQISICLGQQELEGRRVPQQISGKSLPCFSSVDYYQNVSAGGFVLERFLTGLSASSFYFHCMAGREGLIDTAVKTANSGYLQRCLVKHMEGITVAYDGSIRLKNVNNRIICYGSEDIPGTSVGVIAAQSIGEPSTQMTLNTFHLAGVGGRNVTLGIPRLREIVMVASKTIKTPSIALNAVPKNISDDLIETFNVLTAYDMVNEIKITEKYVKERNFAAGGYSKRLSIVISISHEYQEEGIFKEFVTILNQKFMRKLNKMLRLKLSAIEILDEEKKEDAEYKNEKSDQETSSDENSSESDVTIKNGNHDLSSNDDTKVDDDMTDDEILTATKNDDISNTQEENDDNLFNVENSIFKIKNKRIFLHLKYPSNFKANVMEHVENTLKSTIIREVDGFGGAKAVKANGVGSNNCELYDVYLEGSTFINLFGMSIFHNNMKMFYNSLSNDIYSVYIHFGIEAARSVIVSEIENVFGVYGISIEQKHLELTADYMTRNGNYGAFNRHSFDINDSIIQRMSYESCFTKIKEAGRFCLEDNMSNPSANISVGNLIKNGTGSFDVLYDFNA</sequence>
<dbReference type="Pfam" id="PF04998">
    <property type="entry name" value="RNA_pol_Rpb1_5"/>
    <property type="match status" value="1"/>
</dbReference>
<name>A0A1W0E3J9_9MICR</name>
<dbReference type="Pfam" id="PF04997">
    <property type="entry name" value="RNA_pol_Rpb1_1"/>
    <property type="match status" value="1"/>
</dbReference>
<dbReference type="Proteomes" id="UP000192758">
    <property type="component" value="Unassembled WGS sequence"/>
</dbReference>
<dbReference type="PANTHER" id="PTHR19376:SF11">
    <property type="entry name" value="DNA-DIRECTED RNA POLYMERASE I SUBUNIT RPA1"/>
    <property type="match status" value="1"/>
</dbReference>
<evidence type="ECO:0000256" key="5">
    <source>
        <dbReference type="ARBA" id="ARBA00022695"/>
    </source>
</evidence>
<keyword evidence="6" id="KW-0479">Metal-binding</keyword>
<dbReference type="InterPro" id="IPR006592">
    <property type="entry name" value="RNA_pol_N"/>
</dbReference>
<dbReference type="InterPro" id="IPR007081">
    <property type="entry name" value="RNA_pol_Rpb1_5"/>
</dbReference>
<keyword evidence="9 12" id="KW-0804">Transcription</keyword>
<evidence type="ECO:0000256" key="3">
    <source>
        <dbReference type="ARBA" id="ARBA00022478"/>
    </source>
</evidence>
<dbReference type="VEuPathDB" id="MicrosporidiaDB:EHP00_1637"/>
<dbReference type="GO" id="GO:0046872">
    <property type="term" value="F:metal ion binding"/>
    <property type="evidence" value="ECO:0007669"/>
    <property type="project" value="UniProtKB-KW"/>
</dbReference>
<dbReference type="CDD" id="cd01435">
    <property type="entry name" value="RNAP_I_RPA1_N"/>
    <property type="match status" value="1"/>
</dbReference>
<dbReference type="Gene3D" id="1.10.132.30">
    <property type="match status" value="1"/>
</dbReference>
<feature type="domain" description="RNA polymerase N-terminal" evidence="14">
    <location>
        <begin position="243"/>
        <end position="546"/>
    </location>
</feature>
<evidence type="ECO:0000256" key="10">
    <source>
        <dbReference type="ARBA" id="ARBA00023242"/>
    </source>
</evidence>
<comment type="catalytic activity">
    <reaction evidence="11 12">
        <text>RNA(n) + a ribonucleoside 5'-triphosphate = RNA(n+1) + diphosphate</text>
        <dbReference type="Rhea" id="RHEA:21248"/>
        <dbReference type="Rhea" id="RHEA-COMP:14527"/>
        <dbReference type="Rhea" id="RHEA-COMP:17342"/>
        <dbReference type="ChEBI" id="CHEBI:33019"/>
        <dbReference type="ChEBI" id="CHEBI:61557"/>
        <dbReference type="ChEBI" id="CHEBI:140395"/>
        <dbReference type="EC" id="2.7.7.6"/>
    </reaction>
</comment>
<dbReference type="PANTHER" id="PTHR19376">
    <property type="entry name" value="DNA-DIRECTED RNA POLYMERASE"/>
    <property type="match status" value="1"/>
</dbReference>
<organism evidence="15 16">
    <name type="scientific">Ecytonucleospora hepatopenaei</name>
    <dbReference type="NCBI Taxonomy" id="646526"/>
    <lineage>
        <taxon>Eukaryota</taxon>
        <taxon>Fungi</taxon>
        <taxon>Fungi incertae sedis</taxon>
        <taxon>Microsporidia</taxon>
        <taxon>Enterocytozoonidae</taxon>
        <taxon>Ecytonucleospora</taxon>
    </lineage>
</organism>
<dbReference type="OrthoDB" id="270392at2759"/>
<dbReference type="FunFam" id="2.40.40.20:FF:000019">
    <property type="entry name" value="DNA-directed RNA polymerase II subunit RPB1"/>
    <property type="match status" value="1"/>
</dbReference>
<comment type="caution">
    <text evidence="15">The sequence shown here is derived from an EMBL/GenBank/DDBJ whole genome shotgun (WGS) entry which is preliminary data.</text>
</comment>
<keyword evidence="4 12" id="KW-0808">Transferase</keyword>
<comment type="function">
    <text evidence="12">DNA-dependent RNA polymerase catalyzes the transcription of DNA into RNA using the four ribonucleoside triphosphates as substrates.</text>
</comment>
<evidence type="ECO:0000256" key="6">
    <source>
        <dbReference type="ARBA" id="ARBA00022723"/>
    </source>
</evidence>
<gene>
    <name evidence="15" type="primary">rpa1</name>
    <name evidence="15" type="ORF">EHP00_1637</name>
</gene>
<feature type="compositionally biased region" description="Basic and acidic residues" evidence="13">
    <location>
        <begin position="1047"/>
        <end position="1059"/>
    </location>
</feature>
<keyword evidence="16" id="KW-1185">Reference proteome</keyword>
<dbReference type="InterPro" id="IPR045867">
    <property type="entry name" value="DNA-dir_RpoC_beta_prime"/>
</dbReference>
<evidence type="ECO:0000256" key="9">
    <source>
        <dbReference type="ARBA" id="ARBA00023163"/>
    </source>
</evidence>
<dbReference type="Pfam" id="PF05000">
    <property type="entry name" value="RNA_pol_Rpb1_4"/>
    <property type="match status" value="1"/>
</dbReference>
<dbReference type="InterPro" id="IPR038120">
    <property type="entry name" value="Rpb1_funnel_sf"/>
</dbReference>
<dbReference type="Gene3D" id="1.10.274.100">
    <property type="entry name" value="RNA polymerase Rpb1, domain 3"/>
    <property type="match status" value="1"/>
</dbReference>
<keyword evidence="7" id="KW-0862">Zinc</keyword>
<accession>A0A1W0E3J9</accession>
<evidence type="ECO:0000256" key="12">
    <source>
        <dbReference type="RuleBase" id="RU004279"/>
    </source>
</evidence>
<evidence type="ECO:0000256" key="1">
    <source>
        <dbReference type="ARBA" id="ARBA00004123"/>
    </source>
</evidence>
<keyword evidence="10" id="KW-0539">Nucleus</keyword>
<dbReference type="EMBL" id="MNPJ01000025">
    <property type="protein sequence ID" value="OQS53803.1"/>
    <property type="molecule type" value="Genomic_DNA"/>
</dbReference>
<dbReference type="Pfam" id="PF00623">
    <property type="entry name" value="RNA_pol_Rpb1_2"/>
    <property type="match status" value="1"/>
</dbReference>
<evidence type="ECO:0000256" key="11">
    <source>
        <dbReference type="ARBA" id="ARBA00048552"/>
    </source>
</evidence>
<evidence type="ECO:0000256" key="4">
    <source>
        <dbReference type="ARBA" id="ARBA00022679"/>
    </source>
</evidence>
<dbReference type="EC" id="2.7.7.6" evidence="12"/>
<evidence type="ECO:0000256" key="13">
    <source>
        <dbReference type="SAM" id="MobiDB-lite"/>
    </source>
</evidence>
<dbReference type="GO" id="GO:0006351">
    <property type="term" value="P:DNA-templated transcription"/>
    <property type="evidence" value="ECO:0007669"/>
    <property type="project" value="InterPro"/>
</dbReference>
<comment type="similarity">
    <text evidence="2 12">Belongs to the RNA polymerase beta' chain family.</text>
</comment>
<dbReference type="InterPro" id="IPR044893">
    <property type="entry name" value="RNA_pol_Rpb1_clamp_domain"/>
</dbReference>
<dbReference type="GO" id="GO:0005736">
    <property type="term" value="C:RNA polymerase I complex"/>
    <property type="evidence" value="ECO:0007669"/>
    <property type="project" value="TreeGrafter"/>
</dbReference>
<dbReference type="InterPro" id="IPR007083">
    <property type="entry name" value="RNA_pol_Rpb1_4"/>
</dbReference>
<dbReference type="Gene3D" id="2.40.40.20">
    <property type="match status" value="1"/>
</dbReference>
<dbReference type="Pfam" id="PF04983">
    <property type="entry name" value="RNA_pol_Rpb1_3"/>
    <property type="match status" value="1"/>
</dbReference>
<dbReference type="InterPro" id="IPR015699">
    <property type="entry name" value="DNA-dir_RNA_pol1_lsu_N"/>
</dbReference>
<dbReference type="GO" id="GO:0003899">
    <property type="term" value="F:DNA-directed RNA polymerase activity"/>
    <property type="evidence" value="ECO:0007669"/>
    <property type="project" value="UniProtKB-EC"/>
</dbReference>
<dbReference type="SUPFAM" id="SSF64484">
    <property type="entry name" value="beta and beta-prime subunits of DNA dependent RNA-polymerase"/>
    <property type="match status" value="1"/>
</dbReference>
<dbReference type="GO" id="GO:0003677">
    <property type="term" value="F:DNA binding"/>
    <property type="evidence" value="ECO:0007669"/>
    <property type="project" value="InterPro"/>
</dbReference>
<dbReference type="InterPro" id="IPR007080">
    <property type="entry name" value="RNA_pol_Rpb1_1"/>
</dbReference>
<evidence type="ECO:0000256" key="8">
    <source>
        <dbReference type="ARBA" id="ARBA00022842"/>
    </source>
</evidence>
<evidence type="ECO:0000313" key="16">
    <source>
        <dbReference type="Proteomes" id="UP000192758"/>
    </source>
</evidence>
<evidence type="ECO:0000256" key="7">
    <source>
        <dbReference type="ARBA" id="ARBA00022833"/>
    </source>
</evidence>
<evidence type="ECO:0000313" key="15">
    <source>
        <dbReference type="EMBL" id="OQS53803.1"/>
    </source>
</evidence>
<dbReference type="Gene3D" id="4.10.860.120">
    <property type="entry name" value="RNA polymerase II, clamp domain"/>
    <property type="match status" value="1"/>
</dbReference>
<reference evidence="15 16" key="1">
    <citation type="journal article" date="2017" name="Environ. Microbiol.">
        <title>Decay of the glycolytic pathway and adaptation to intranuclear parasitism within Enterocytozoonidae microsporidia.</title>
        <authorList>
            <person name="Wiredu Boakye D."/>
            <person name="Jaroenlak P."/>
            <person name="Prachumwat A."/>
            <person name="Williams T.A."/>
            <person name="Bateman K.S."/>
            <person name="Itsathitphaisarn O."/>
            <person name="Sritunyalucksana K."/>
            <person name="Paszkiewicz K.H."/>
            <person name="Moore K.A."/>
            <person name="Stentiford G.D."/>
            <person name="Williams B.A."/>
        </authorList>
    </citation>
    <scope>NUCLEOTIDE SEQUENCE [LARGE SCALE GENOMIC DNA]</scope>
    <source>
        <strain evidence="15 16">TH1</strain>
    </source>
</reference>
<dbReference type="SMART" id="SM00663">
    <property type="entry name" value="RPOLA_N"/>
    <property type="match status" value="1"/>
</dbReference>
<protein>
    <recommendedName>
        <fullName evidence="12">DNA-directed RNA polymerase subunit</fullName>
        <ecNumber evidence="12">2.7.7.6</ecNumber>
    </recommendedName>
</protein>
<evidence type="ECO:0000259" key="14">
    <source>
        <dbReference type="SMART" id="SM00663"/>
    </source>
</evidence>
<comment type="subcellular location">
    <subcellularLocation>
        <location evidence="1">Nucleus</location>
    </subcellularLocation>
</comment>
<keyword evidence="5 12" id="KW-0548">Nucleotidyltransferase</keyword>
<dbReference type="InterPro" id="IPR000722">
    <property type="entry name" value="RNA_pol_asu"/>
</dbReference>
<dbReference type="Gene3D" id="6.10.250.2940">
    <property type="match status" value="1"/>
</dbReference>
<dbReference type="InterPro" id="IPR042102">
    <property type="entry name" value="RNA_pol_Rpb1_3_sf"/>
</dbReference>
<proteinExistence type="inferred from homology"/>
<keyword evidence="8" id="KW-0460">Magnesium</keyword>
<evidence type="ECO:0000256" key="2">
    <source>
        <dbReference type="ARBA" id="ARBA00006460"/>
    </source>
</evidence>
<dbReference type="STRING" id="646526.A0A1W0E3J9"/>
<keyword evidence="3 12" id="KW-0240">DNA-directed RNA polymerase</keyword>
<dbReference type="InterPro" id="IPR007066">
    <property type="entry name" value="RNA_pol_Rpb1_3"/>
</dbReference>